<dbReference type="AlphaFoldDB" id="A0A565CKY2"/>
<comment type="caution">
    <text evidence="1">The sequence shown here is derived from an EMBL/GenBank/DDBJ whole genome shotgun (WGS) entry which is preliminary data.</text>
</comment>
<dbReference type="EMBL" id="CABITT030000008">
    <property type="protein sequence ID" value="VVB14370.1"/>
    <property type="molecule type" value="Genomic_DNA"/>
</dbReference>
<proteinExistence type="predicted"/>
<gene>
    <name evidence="1" type="ORF">ANE_LOCUS24814</name>
</gene>
<evidence type="ECO:0000313" key="2">
    <source>
        <dbReference type="Proteomes" id="UP000489600"/>
    </source>
</evidence>
<protein>
    <submittedName>
        <fullName evidence="1">Uncharacterized protein</fullName>
    </submittedName>
</protein>
<dbReference type="Proteomes" id="UP000489600">
    <property type="component" value="Unassembled WGS sequence"/>
</dbReference>
<sequence length="59" mass="6347">MALVFQVIPAFEEAVSGMAIGGIRSAINKLGVAGLLYRQKSDTRKTTTIRVGRGRQLSL</sequence>
<keyword evidence="2" id="KW-1185">Reference proteome</keyword>
<accession>A0A565CKY2</accession>
<organism evidence="1 2">
    <name type="scientific">Arabis nemorensis</name>
    <dbReference type="NCBI Taxonomy" id="586526"/>
    <lineage>
        <taxon>Eukaryota</taxon>
        <taxon>Viridiplantae</taxon>
        <taxon>Streptophyta</taxon>
        <taxon>Embryophyta</taxon>
        <taxon>Tracheophyta</taxon>
        <taxon>Spermatophyta</taxon>
        <taxon>Magnoliopsida</taxon>
        <taxon>eudicotyledons</taxon>
        <taxon>Gunneridae</taxon>
        <taxon>Pentapetalae</taxon>
        <taxon>rosids</taxon>
        <taxon>malvids</taxon>
        <taxon>Brassicales</taxon>
        <taxon>Brassicaceae</taxon>
        <taxon>Arabideae</taxon>
        <taxon>Arabis</taxon>
    </lineage>
</organism>
<evidence type="ECO:0000313" key="1">
    <source>
        <dbReference type="EMBL" id="VVB14370.1"/>
    </source>
</evidence>
<name>A0A565CKY2_9BRAS</name>
<reference evidence="1" key="1">
    <citation type="submission" date="2019-07" db="EMBL/GenBank/DDBJ databases">
        <authorList>
            <person name="Dittberner H."/>
        </authorList>
    </citation>
    <scope>NUCLEOTIDE SEQUENCE [LARGE SCALE GENOMIC DNA]</scope>
</reference>